<evidence type="ECO:0000313" key="3">
    <source>
        <dbReference type="Ensembl" id="ENSOKIP00005047658.1"/>
    </source>
</evidence>
<dbReference type="SMART" id="SM00750">
    <property type="entry name" value="KIND"/>
    <property type="match status" value="1"/>
</dbReference>
<organism evidence="3 4">
    <name type="scientific">Oncorhynchus kisutch</name>
    <name type="common">Coho salmon</name>
    <name type="synonym">Salmo kisutch</name>
    <dbReference type="NCBI Taxonomy" id="8019"/>
    <lineage>
        <taxon>Eukaryota</taxon>
        <taxon>Metazoa</taxon>
        <taxon>Chordata</taxon>
        <taxon>Craniata</taxon>
        <taxon>Vertebrata</taxon>
        <taxon>Euteleostomi</taxon>
        <taxon>Actinopterygii</taxon>
        <taxon>Neopterygii</taxon>
        <taxon>Teleostei</taxon>
        <taxon>Protacanthopterygii</taxon>
        <taxon>Salmoniformes</taxon>
        <taxon>Salmonidae</taxon>
        <taxon>Salmoninae</taxon>
        <taxon>Oncorhynchus</taxon>
    </lineage>
</organism>
<dbReference type="Proteomes" id="UP000694557">
    <property type="component" value="Unassembled WGS sequence"/>
</dbReference>
<name>A0A8C7GS34_ONCKI</name>
<proteinExistence type="predicted"/>
<evidence type="ECO:0000259" key="2">
    <source>
        <dbReference type="PROSITE" id="PS51377"/>
    </source>
</evidence>
<dbReference type="AlphaFoldDB" id="A0A8C7GS34"/>
<dbReference type="InterPro" id="IPR052074">
    <property type="entry name" value="NonRcpt_TyrProt_Phosphatase"/>
</dbReference>
<dbReference type="InterPro" id="IPR011019">
    <property type="entry name" value="KIND_dom"/>
</dbReference>
<dbReference type="PROSITE" id="PS51377">
    <property type="entry name" value="KIND"/>
    <property type="match status" value="1"/>
</dbReference>
<dbReference type="PANTHER" id="PTHR46900:SF4">
    <property type="entry name" value="FERM AND PDZ DOMAIN CONTAINING 2"/>
    <property type="match status" value="1"/>
</dbReference>
<keyword evidence="1" id="KW-0677">Repeat</keyword>
<sequence length="239" mass="26772">MGTFVTLAEVLEARGSPLEEDEVWCLLLGTAEALMEISHKGTWTYLYAFPSLSLQGTNLPQGPMRSALMDLEFCEKHLKRYSSSTKQTTCLLLPCFSLCFLQMIVYSLGMTLFWSVDYQLPQNQPIQLSDNLNNLLLSMCEDTVHRRADLVTVLENCEQHIKAAQLPLPEKLIRQLVQDVFRDSVSHPHSLFGLGNAPVVSIADHVTERVTAAISHIAPLARTWMAFAVAASDLYHTHI</sequence>
<dbReference type="Ensembl" id="ENSOKIT00005050248.1">
    <property type="protein sequence ID" value="ENSOKIP00005047658.1"/>
    <property type="gene ID" value="ENSOKIG00005020027.1"/>
</dbReference>
<feature type="domain" description="KIND" evidence="2">
    <location>
        <begin position="5"/>
        <end position="187"/>
    </location>
</feature>
<dbReference type="PANTHER" id="PTHR46900">
    <property type="entry name" value="TYROSINE-PROTEIN PHOSPHATASE NON-RECEPTOR TYPE 13"/>
    <property type="match status" value="1"/>
</dbReference>
<reference evidence="3" key="2">
    <citation type="submission" date="2025-09" db="UniProtKB">
        <authorList>
            <consortium name="Ensembl"/>
        </authorList>
    </citation>
    <scope>IDENTIFICATION</scope>
</reference>
<evidence type="ECO:0000313" key="4">
    <source>
        <dbReference type="Proteomes" id="UP000694557"/>
    </source>
</evidence>
<protein>
    <recommendedName>
        <fullName evidence="2">KIND domain-containing protein</fullName>
    </recommendedName>
</protein>
<reference evidence="3" key="1">
    <citation type="submission" date="2025-08" db="UniProtKB">
        <authorList>
            <consortium name="Ensembl"/>
        </authorList>
    </citation>
    <scope>IDENTIFICATION</scope>
</reference>
<dbReference type="Gene3D" id="1.10.510.10">
    <property type="entry name" value="Transferase(Phosphotransferase) domain 1"/>
    <property type="match status" value="1"/>
</dbReference>
<accession>A0A8C7GS34</accession>
<dbReference type="GeneTree" id="ENSGT00940000155133"/>
<keyword evidence="4" id="KW-1185">Reference proteome</keyword>
<evidence type="ECO:0000256" key="1">
    <source>
        <dbReference type="ARBA" id="ARBA00022737"/>
    </source>
</evidence>